<evidence type="ECO:0000259" key="4">
    <source>
        <dbReference type="PROSITE" id="PS01124"/>
    </source>
</evidence>
<dbReference type="Pfam" id="PF12833">
    <property type="entry name" value="HTH_18"/>
    <property type="match status" value="1"/>
</dbReference>
<protein>
    <submittedName>
        <fullName evidence="5">Helix-turn-helix domain-containing protein</fullName>
    </submittedName>
</protein>
<name>A0ABS3Z2K5_9BACT</name>
<dbReference type="PROSITE" id="PS01124">
    <property type="entry name" value="HTH_ARAC_FAMILY_2"/>
    <property type="match status" value="1"/>
</dbReference>
<sequence>MQKESLYQPFEIYYTKVDVCPKSAHKHNFFELVYIASGTGVQCINENNFNYQPGHLFLITPEDWHSFQIDTTTELVFIRFNDIYVKSQQQNDPRHKEWTQKLEYMLNNASHQPGCILRNPPDKILAKAMMESLLGEWTQKQLYHQEIISQIVNTVITIVARNIGMTMSNKVVDNTTNTVVKILNYIQENIYDGEKLKADIIAGQLGIADGYLSRYFKKHTGESVQQYIINYKLKLVETRLQHSDMRINEIVSELGFTDESHLNRLFKKYKGLTPTAYRKQQQSITV</sequence>
<dbReference type="EMBL" id="JAGHKO010000011">
    <property type="protein sequence ID" value="MBO9203905.1"/>
    <property type="molecule type" value="Genomic_DNA"/>
</dbReference>
<organism evidence="5 6">
    <name type="scientific">Niastella soli</name>
    <dbReference type="NCBI Taxonomy" id="2821487"/>
    <lineage>
        <taxon>Bacteria</taxon>
        <taxon>Pseudomonadati</taxon>
        <taxon>Bacteroidota</taxon>
        <taxon>Chitinophagia</taxon>
        <taxon>Chitinophagales</taxon>
        <taxon>Chitinophagaceae</taxon>
        <taxon>Niastella</taxon>
    </lineage>
</organism>
<dbReference type="PANTHER" id="PTHR43280:SF2">
    <property type="entry name" value="HTH-TYPE TRANSCRIPTIONAL REGULATOR EXSA"/>
    <property type="match status" value="1"/>
</dbReference>
<gene>
    <name evidence="5" type="ORF">J7I42_26710</name>
</gene>
<evidence type="ECO:0000256" key="3">
    <source>
        <dbReference type="ARBA" id="ARBA00023163"/>
    </source>
</evidence>
<dbReference type="InterPro" id="IPR011051">
    <property type="entry name" value="RmlC_Cupin_sf"/>
</dbReference>
<evidence type="ECO:0000256" key="1">
    <source>
        <dbReference type="ARBA" id="ARBA00023015"/>
    </source>
</evidence>
<evidence type="ECO:0000313" key="6">
    <source>
        <dbReference type="Proteomes" id="UP000677244"/>
    </source>
</evidence>
<comment type="caution">
    <text evidence="5">The sequence shown here is derived from an EMBL/GenBank/DDBJ whole genome shotgun (WGS) entry which is preliminary data.</text>
</comment>
<dbReference type="SUPFAM" id="SSF46689">
    <property type="entry name" value="Homeodomain-like"/>
    <property type="match status" value="1"/>
</dbReference>
<evidence type="ECO:0000313" key="5">
    <source>
        <dbReference type="EMBL" id="MBO9203905.1"/>
    </source>
</evidence>
<feature type="domain" description="HTH araC/xylS-type" evidence="4">
    <location>
        <begin position="180"/>
        <end position="280"/>
    </location>
</feature>
<dbReference type="SMART" id="SM00342">
    <property type="entry name" value="HTH_ARAC"/>
    <property type="match status" value="1"/>
</dbReference>
<dbReference type="InterPro" id="IPR014710">
    <property type="entry name" value="RmlC-like_jellyroll"/>
</dbReference>
<keyword evidence="1" id="KW-0805">Transcription regulation</keyword>
<dbReference type="Proteomes" id="UP000677244">
    <property type="component" value="Unassembled WGS sequence"/>
</dbReference>
<accession>A0ABS3Z2K5</accession>
<dbReference type="Gene3D" id="2.60.120.10">
    <property type="entry name" value="Jelly Rolls"/>
    <property type="match status" value="1"/>
</dbReference>
<dbReference type="SUPFAM" id="SSF51182">
    <property type="entry name" value="RmlC-like cupins"/>
    <property type="match status" value="1"/>
</dbReference>
<keyword evidence="2" id="KW-0238">DNA-binding</keyword>
<evidence type="ECO:0000256" key="2">
    <source>
        <dbReference type="ARBA" id="ARBA00023125"/>
    </source>
</evidence>
<reference evidence="5 6" key="1">
    <citation type="submission" date="2021-03" db="EMBL/GenBank/DDBJ databases">
        <title>Assistant Professor.</title>
        <authorList>
            <person name="Huq M.A."/>
        </authorList>
    </citation>
    <scope>NUCLEOTIDE SEQUENCE [LARGE SCALE GENOMIC DNA]</scope>
    <source>
        <strain evidence="5 6">MAH-29</strain>
    </source>
</reference>
<dbReference type="InterPro" id="IPR018060">
    <property type="entry name" value="HTH_AraC"/>
</dbReference>
<dbReference type="Pfam" id="PF02311">
    <property type="entry name" value="AraC_binding"/>
    <property type="match status" value="1"/>
</dbReference>
<proteinExistence type="predicted"/>
<keyword evidence="6" id="KW-1185">Reference proteome</keyword>
<keyword evidence="3" id="KW-0804">Transcription</keyword>
<dbReference type="RefSeq" id="WP_209141956.1">
    <property type="nucleotide sequence ID" value="NZ_JAGHKO010000011.1"/>
</dbReference>
<dbReference type="PANTHER" id="PTHR43280">
    <property type="entry name" value="ARAC-FAMILY TRANSCRIPTIONAL REGULATOR"/>
    <property type="match status" value="1"/>
</dbReference>
<dbReference type="InterPro" id="IPR009057">
    <property type="entry name" value="Homeodomain-like_sf"/>
</dbReference>
<dbReference type="InterPro" id="IPR003313">
    <property type="entry name" value="AraC-bd"/>
</dbReference>
<dbReference type="Gene3D" id="1.10.10.60">
    <property type="entry name" value="Homeodomain-like"/>
    <property type="match status" value="2"/>
</dbReference>